<protein>
    <submittedName>
        <fullName evidence="2">Uncharacterized protein</fullName>
    </submittedName>
</protein>
<sequence length="147" mass="15909">MLTKLGKRLAGQAEQIGADELEADFDEDFAIGPGGLHGLAPHLQTAYISLLVALKAGAPHAAYLAGFDNLTDLSLSLLRCLRHLRAKYHRSEWDPRGGCRELAVILHTKDSSLPTRYSRKPRSEAGPGSEQADVLEDGIALRGRLPS</sequence>
<feature type="region of interest" description="Disordered" evidence="1">
    <location>
        <begin position="113"/>
        <end position="135"/>
    </location>
</feature>
<name>A0AAV9ZXX4_9AGAR</name>
<evidence type="ECO:0000256" key="1">
    <source>
        <dbReference type="SAM" id="MobiDB-lite"/>
    </source>
</evidence>
<proteinExistence type="predicted"/>
<keyword evidence="3" id="KW-1185">Reference proteome</keyword>
<organism evidence="2 3">
    <name type="scientific">Favolaschia claudopus</name>
    <dbReference type="NCBI Taxonomy" id="2862362"/>
    <lineage>
        <taxon>Eukaryota</taxon>
        <taxon>Fungi</taxon>
        <taxon>Dikarya</taxon>
        <taxon>Basidiomycota</taxon>
        <taxon>Agaricomycotina</taxon>
        <taxon>Agaricomycetes</taxon>
        <taxon>Agaricomycetidae</taxon>
        <taxon>Agaricales</taxon>
        <taxon>Marasmiineae</taxon>
        <taxon>Mycenaceae</taxon>
        <taxon>Favolaschia</taxon>
    </lineage>
</organism>
<comment type="caution">
    <text evidence="2">The sequence shown here is derived from an EMBL/GenBank/DDBJ whole genome shotgun (WGS) entry which is preliminary data.</text>
</comment>
<dbReference type="EMBL" id="JAWWNJ010000099">
    <property type="protein sequence ID" value="KAK6996102.1"/>
    <property type="molecule type" value="Genomic_DNA"/>
</dbReference>
<dbReference type="AlphaFoldDB" id="A0AAV9ZXX4"/>
<dbReference type="Proteomes" id="UP001362999">
    <property type="component" value="Unassembled WGS sequence"/>
</dbReference>
<gene>
    <name evidence="2" type="ORF">R3P38DRAFT_2800141</name>
</gene>
<evidence type="ECO:0000313" key="3">
    <source>
        <dbReference type="Proteomes" id="UP001362999"/>
    </source>
</evidence>
<accession>A0AAV9ZXX4</accession>
<evidence type="ECO:0000313" key="2">
    <source>
        <dbReference type="EMBL" id="KAK6996102.1"/>
    </source>
</evidence>
<reference evidence="2 3" key="1">
    <citation type="journal article" date="2024" name="J Genomics">
        <title>Draft genome sequencing and assembly of Favolaschia claudopus CIRM-BRFM 2984 isolated from oak limbs.</title>
        <authorList>
            <person name="Navarro D."/>
            <person name="Drula E."/>
            <person name="Chaduli D."/>
            <person name="Cazenave R."/>
            <person name="Ahrendt S."/>
            <person name="Wang J."/>
            <person name="Lipzen A."/>
            <person name="Daum C."/>
            <person name="Barry K."/>
            <person name="Grigoriev I.V."/>
            <person name="Favel A."/>
            <person name="Rosso M.N."/>
            <person name="Martin F."/>
        </authorList>
    </citation>
    <scope>NUCLEOTIDE SEQUENCE [LARGE SCALE GENOMIC DNA]</scope>
    <source>
        <strain evidence="2 3">CIRM-BRFM 2984</strain>
    </source>
</reference>